<evidence type="ECO:0000313" key="2">
    <source>
        <dbReference type="Proteomes" id="UP000183832"/>
    </source>
</evidence>
<organism evidence="1 2">
    <name type="scientific">Clunio marinus</name>
    <dbReference type="NCBI Taxonomy" id="568069"/>
    <lineage>
        <taxon>Eukaryota</taxon>
        <taxon>Metazoa</taxon>
        <taxon>Ecdysozoa</taxon>
        <taxon>Arthropoda</taxon>
        <taxon>Hexapoda</taxon>
        <taxon>Insecta</taxon>
        <taxon>Pterygota</taxon>
        <taxon>Neoptera</taxon>
        <taxon>Endopterygota</taxon>
        <taxon>Diptera</taxon>
        <taxon>Nematocera</taxon>
        <taxon>Chironomoidea</taxon>
        <taxon>Chironomidae</taxon>
        <taxon>Clunio</taxon>
    </lineage>
</organism>
<evidence type="ECO:0000313" key="1">
    <source>
        <dbReference type="EMBL" id="CRL02326.1"/>
    </source>
</evidence>
<gene>
    <name evidence="1" type="ORF">CLUMA_CG015500</name>
</gene>
<dbReference type="Proteomes" id="UP000183832">
    <property type="component" value="Unassembled WGS sequence"/>
</dbReference>
<proteinExistence type="predicted"/>
<sequence length="88" mass="10441">MKVVTENFLIPAVISIKRKQKKEHTVSFLKFNINIDVCFKVYSEKNITEANLPHERSITSYSEYFINVVKNEIFIRKRGKFLTPEYLI</sequence>
<reference evidence="1 2" key="1">
    <citation type="submission" date="2015-04" db="EMBL/GenBank/DDBJ databases">
        <authorList>
            <person name="Syromyatnikov M.Y."/>
            <person name="Popov V.N."/>
        </authorList>
    </citation>
    <scope>NUCLEOTIDE SEQUENCE [LARGE SCALE GENOMIC DNA]</scope>
</reference>
<protein>
    <submittedName>
        <fullName evidence="1">CLUMA_CG015500, isoform A</fullName>
    </submittedName>
</protein>
<accession>A0A1J1IT92</accession>
<dbReference type="EMBL" id="CVRI01000057">
    <property type="protein sequence ID" value="CRL02326.1"/>
    <property type="molecule type" value="Genomic_DNA"/>
</dbReference>
<keyword evidence="2" id="KW-1185">Reference proteome</keyword>
<dbReference type="AlphaFoldDB" id="A0A1J1IT92"/>
<name>A0A1J1IT92_9DIPT</name>